<dbReference type="Gene3D" id="1.10.260.40">
    <property type="entry name" value="lambda repressor-like DNA-binding domains"/>
    <property type="match status" value="1"/>
</dbReference>
<dbReference type="SUPFAM" id="SSF47413">
    <property type="entry name" value="lambda repressor-like DNA-binding domains"/>
    <property type="match status" value="1"/>
</dbReference>
<keyword evidence="2" id="KW-1185">Reference proteome</keyword>
<evidence type="ECO:0000313" key="2">
    <source>
        <dbReference type="Proteomes" id="UP000297851"/>
    </source>
</evidence>
<accession>A0ABY2J2I9</accession>
<dbReference type="RefSeq" id="WP_134375249.1">
    <property type="nucleotide sequence ID" value="NZ_SOGO01000042.1"/>
</dbReference>
<dbReference type="CDD" id="cd00093">
    <property type="entry name" value="HTH_XRE"/>
    <property type="match status" value="1"/>
</dbReference>
<comment type="caution">
    <text evidence="1">The sequence shown here is derived from an EMBL/GenBank/DDBJ whole genome shotgun (WGS) entry which is preliminary data.</text>
</comment>
<proteinExistence type="predicted"/>
<reference evidence="1 2" key="1">
    <citation type="submission" date="2019-03" db="EMBL/GenBank/DDBJ databases">
        <title>Genomics of glacier-inhabiting Cryobacterium strains.</title>
        <authorList>
            <person name="Liu Q."/>
            <person name="Xin Y.-H."/>
        </authorList>
    </citation>
    <scope>NUCLEOTIDE SEQUENCE [LARGE SCALE GENOMIC DNA]</scope>
    <source>
        <strain evidence="1 2">TMT2-16</strain>
    </source>
</reference>
<protein>
    <submittedName>
        <fullName evidence="1">XRE family transcriptional regulator</fullName>
    </submittedName>
</protein>
<dbReference type="InterPro" id="IPR010982">
    <property type="entry name" value="Lambda_DNA-bd_dom_sf"/>
</dbReference>
<name>A0ABY2J2I9_9MICO</name>
<evidence type="ECO:0000313" key="1">
    <source>
        <dbReference type="EMBL" id="TFC99080.1"/>
    </source>
</evidence>
<organism evidence="1 2">
    <name type="scientific">Cryobacterium sandaracinum</name>
    <dbReference type="NCBI Taxonomy" id="1259247"/>
    <lineage>
        <taxon>Bacteria</taxon>
        <taxon>Bacillati</taxon>
        <taxon>Actinomycetota</taxon>
        <taxon>Actinomycetes</taxon>
        <taxon>Micrococcales</taxon>
        <taxon>Microbacteriaceae</taxon>
        <taxon>Cryobacterium</taxon>
    </lineage>
</organism>
<dbReference type="EMBL" id="SOGO01000042">
    <property type="protein sequence ID" value="TFC99080.1"/>
    <property type="molecule type" value="Genomic_DNA"/>
</dbReference>
<sequence>MSRPARPAPRDLVVGWPDVPSAGAVGEVARQFAVNVQAAIGERSVRAVARDAGLDHTTLLSVLHGRSWPDLATVARLENGLGVDLWPGRVGPP</sequence>
<dbReference type="Proteomes" id="UP000297851">
    <property type="component" value="Unassembled WGS sequence"/>
</dbReference>
<dbReference type="InterPro" id="IPR001387">
    <property type="entry name" value="Cro/C1-type_HTH"/>
</dbReference>
<gene>
    <name evidence="1" type="ORF">E3T25_15450</name>
</gene>